<feature type="region of interest" description="Disordered" evidence="1">
    <location>
        <begin position="1"/>
        <end position="37"/>
    </location>
</feature>
<feature type="compositionally biased region" description="Basic residues" evidence="1">
    <location>
        <begin position="10"/>
        <end position="19"/>
    </location>
</feature>
<dbReference type="AlphaFoldDB" id="A0AAE0K628"/>
<organism evidence="2 3">
    <name type="scientific">Podospora didyma</name>
    <dbReference type="NCBI Taxonomy" id="330526"/>
    <lineage>
        <taxon>Eukaryota</taxon>
        <taxon>Fungi</taxon>
        <taxon>Dikarya</taxon>
        <taxon>Ascomycota</taxon>
        <taxon>Pezizomycotina</taxon>
        <taxon>Sordariomycetes</taxon>
        <taxon>Sordariomycetidae</taxon>
        <taxon>Sordariales</taxon>
        <taxon>Podosporaceae</taxon>
        <taxon>Podospora</taxon>
    </lineage>
</organism>
<dbReference type="EMBL" id="JAULSW010000009">
    <property type="protein sequence ID" value="KAK3369980.1"/>
    <property type="molecule type" value="Genomic_DNA"/>
</dbReference>
<feature type="region of interest" description="Disordered" evidence="1">
    <location>
        <begin position="265"/>
        <end position="370"/>
    </location>
</feature>
<evidence type="ECO:0000313" key="3">
    <source>
        <dbReference type="Proteomes" id="UP001285441"/>
    </source>
</evidence>
<feature type="compositionally biased region" description="Pro residues" evidence="1">
    <location>
        <begin position="351"/>
        <end position="370"/>
    </location>
</feature>
<accession>A0AAE0K628</accession>
<reference evidence="2" key="2">
    <citation type="submission" date="2023-06" db="EMBL/GenBank/DDBJ databases">
        <authorList>
            <consortium name="Lawrence Berkeley National Laboratory"/>
            <person name="Haridas S."/>
            <person name="Hensen N."/>
            <person name="Bonometti L."/>
            <person name="Westerberg I."/>
            <person name="Brannstrom I.O."/>
            <person name="Guillou S."/>
            <person name="Cros-Aarteil S."/>
            <person name="Calhoun S."/>
            <person name="Kuo A."/>
            <person name="Mondo S."/>
            <person name="Pangilinan J."/>
            <person name="Riley R."/>
            <person name="LaButti K."/>
            <person name="Andreopoulos B."/>
            <person name="Lipzen A."/>
            <person name="Chen C."/>
            <person name="Yanf M."/>
            <person name="Daum C."/>
            <person name="Ng V."/>
            <person name="Clum A."/>
            <person name="Steindorff A."/>
            <person name="Ohm R."/>
            <person name="Martin F."/>
            <person name="Silar P."/>
            <person name="Natvig D."/>
            <person name="Lalanne C."/>
            <person name="Gautier V."/>
            <person name="Ament-velasquez S.L."/>
            <person name="Kruys A."/>
            <person name="Hutchinson M.I."/>
            <person name="Powell A.J."/>
            <person name="Barry K."/>
            <person name="Miller A.N."/>
            <person name="Grigoriev I.V."/>
            <person name="Debuchy R."/>
            <person name="Gladieux P."/>
            <person name="Thoren M.H."/>
            <person name="Johannesson H."/>
        </authorList>
    </citation>
    <scope>NUCLEOTIDE SEQUENCE</scope>
    <source>
        <strain evidence="2">CBS 232.78</strain>
    </source>
</reference>
<dbReference type="Proteomes" id="UP001285441">
    <property type="component" value="Unassembled WGS sequence"/>
</dbReference>
<feature type="compositionally biased region" description="Basic and acidic residues" evidence="1">
    <location>
        <begin position="265"/>
        <end position="293"/>
    </location>
</feature>
<proteinExistence type="predicted"/>
<sequence>MPRNEEPAFRGRRVQYHHRPRDDESTDFSDGDSFYDYSSDEESIDIRYRRPLPVREREFIRPPIAVPEHRDPEKPTYEAWNIFLSPGSKQVVGGWSVMGIKFQDFDQLNGMEMVVPETYEESELAGMHLQAVEKFQAKHRPCWAARVAGVKAKTYEDHLDEQCHKLPKAVQESISRLLADRDDAASTSFRKRTWTVVVLQEQLCARFAKPDPTEVKRHKVRFWKNPGPGKVEYRIVIRGIESKAALDKTKGFKTAARFENPWKRSDCDESMARSLAEQEKRQAKRREASEKKHTSPPSYRSGRDDSPIWESRVPLPEREIRRERVTDIPPPRVAYRTGPPPAPMRAGYGMGPPPLPMRAPPPPAPTPPRSYTPPPGVAMYNRPSVMVPPPLPSLRMPYPGPQCQVPTYPEAGYYGVGPQQPPARAPVLPQPPYNVFSSCFFPSPPALPSCLACRNSLCPHLAKGPTCFRPIEWIGSVATHPPCFLCARKKDENMAPSSPFAPMPLPQVSQRLPSLSSLFEDTFPRALHHSATPRMPPFKYKNPFDDFDFEAEGFELRPPLAAAPKDENLSKPAAPAASYNASPRMGKLEKNLIRKGVVMLPEESLAELYDLITKALPNLGAEKEKMLKEMENEKKEG</sequence>
<reference evidence="2" key="1">
    <citation type="journal article" date="2023" name="Mol. Phylogenet. Evol.">
        <title>Genome-scale phylogeny and comparative genomics of the fungal order Sordariales.</title>
        <authorList>
            <person name="Hensen N."/>
            <person name="Bonometti L."/>
            <person name="Westerberg I."/>
            <person name="Brannstrom I.O."/>
            <person name="Guillou S."/>
            <person name="Cros-Aarteil S."/>
            <person name="Calhoun S."/>
            <person name="Haridas S."/>
            <person name="Kuo A."/>
            <person name="Mondo S."/>
            <person name="Pangilinan J."/>
            <person name="Riley R."/>
            <person name="LaButti K."/>
            <person name="Andreopoulos B."/>
            <person name="Lipzen A."/>
            <person name="Chen C."/>
            <person name="Yan M."/>
            <person name="Daum C."/>
            <person name="Ng V."/>
            <person name="Clum A."/>
            <person name="Steindorff A."/>
            <person name="Ohm R.A."/>
            <person name="Martin F."/>
            <person name="Silar P."/>
            <person name="Natvig D.O."/>
            <person name="Lalanne C."/>
            <person name="Gautier V."/>
            <person name="Ament-Velasquez S.L."/>
            <person name="Kruys A."/>
            <person name="Hutchinson M.I."/>
            <person name="Powell A.J."/>
            <person name="Barry K."/>
            <person name="Miller A.N."/>
            <person name="Grigoriev I.V."/>
            <person name="Debuchy R."/>
            <person name="Gladieux P."/>
            <person name="Hiltunen Thoren M."/>
            <person name="Johannesson H."/>
        </authorList>
    </citation>
    <scope>NUCLEOTIDE SEQUENCE</scope>
    <source>
        <strain evidence="2">CBS 232.78</strain>
    </source>
</reference>
<evidence type="ECO:0000256" key="1">
    <source>
        <dbReference type="SAM" id="MobiDB-lite"/>
    </source>
</evidence>
<name>A0AAE0K628_9PEZI</name>
<gene>
    <name evidence="2" type="ORF">B0H63DRAFT_305119</name>
</gene>
<feature type="compositionally biased region" description="Pro residues" evidence="1">
    <location>
        <begin position="328"/>
        <end position="343"/>
    </location>
</feature>
<feature type="compositionally biased region" description="Basic and acidic residues" evidence="1">
    <location>
        <begin position="315"/>
        <end position="326"/>
    </location>
</feature>
<keyword evidence="3" id="KW-1185">Reference proteome</keyword>
<protein>
    <submittedName>
        <fullName evidence="2">Uncharacterized protein</fullName>
    </submittedName>
</protein>
<comment type="caution">
    <text evidence="2">The sequence shown here is derived from an EMBL/GenBank/DDBJ whole genome shotgun (WGS) entry which is preliminary data.</text>
</comment>
<evidence type="ECO:0000313" key="2">
    <source>
        <dbReference type="EMBL" id="KAK3369980.1"/>
    </source>
</evidence>